<protein>
    <recommendedName>
        <fullName evidence="3">Probable chemoreceptor glutamine deamidase CheD</fullName>
        <ecNumber evidence="3">3.5.1.44</ecNumber>
    </recommendedName>
</protein>
<evidence type="ECO:0000256" key="3">
    <source>
        <dbReference type="HAMAP-Rule" id="MF_01440"/>
    </source>
</evidence>
<dbReference type="Proteomes" id="UP000476820">
    <property type="component" value="Unassembled WGS sequence"/>
</dbReference>
<dbReference type="EMBL" id="SWOV01000019">
    <property type="protein sequence ID" value="NFF87991.1"/>
    <property type="molecule type" value="Genomic_DNA"/>
</dbReference>
<comment type="function">
    <text evidence="3">Probably deamidates glutamine residues to glutamate on methyl-accepting chemotaxis receptors (MCPs), playing an important role in chemotaxis.</text>
</comment>
<evidence type="ECO:0000313" key="7">
    <source>
        <dbReference type="Proteomes" id="UP000476820"/>
    </source>
</evidence>
<dbReference type="InterPro" id="IPR038592">
    <property type="entry name" value="CheD-like_sf"/>
</dbReference>
<dbReference type="EMBL" id="SWVK01000010">
    <property type="protein sequence ID" value="NFN35179.1"/>
    <property type="molecule type" value="Genomic_DNA"/>
</dbReference>
<gene>
    <name evidence="3" type="primary">cheD</name>
    <name evidence="4" type="ORF">FC774_08940</name>
    <name evidence="5" type="ORF">FDB51_08545</name>
</gene>
<organism evidence="4 7">
    <name type="scientific">Clostridium botulinum</name>
    <dbReference type="NCBI Taxonomy" id="1491"/>
    <lineage>
        <taxon>Bacteria</taxon>
        <taxon>Bacillati</taxon>
        <taxon>Bacillota</taxon>
        <taxon>Clostridia</taxon>
        <taxon>Eubacteriales</taxon>
        <taxon>Clostridiaceae</taxon>
        <taxon>Clostridium</taxon>
    </lineage>
</organism>
<dbReference type="Gene3D" id="3.30.1330.200">
    <property type="match status" value="1"/>
</dbReference>
<dbReference type="EC" id="3.5.1.44" evidence="3"/>
<dbReference type="GO" id="GO:0050568">
    <property type="term" value="F:protein-glutamine glutaminase activity"/>
    <property type="evidence" value="ECO:0007669"/>
    <property type="project" value="UniProtKB-UniRule"/>
</dbReference>
<dbReference type="PANTHER" id="PTHR35147:SF1">
    <property type="entry name" value="CHEMORECEPTOR GLUTAMINE DEAMIDASE CHED-RELATED"/>
    <property type="match status" value="1"/>
</dbReference>
<dbReference type="AlphaFoldDB" id="A0A0L9Y9E6"/>
<evidence type="ECO:0000256" key="1">
    <source>
        <dbReference type="ARBA" id="ARBA00022500"/>
    </source>
</evidence>
<name>A0A0L9Y9E6_CLOBO</name>
<keyword evidence="2 3" id="KW-0378">Hydrolase</keyword>
<dbReference type="SUPFAM" id="SSF64438">
    <property type="entry name" value="CNF1/YfiH-like putative cysteine hydrolases"/>
    <property type="match status" value="1"/>
</dbReference>
<evidence type="ECO:0000313" key="5">
    <source>
        <dbReference type="EMBL" id="NFN35179.1"/>
    </source>
</evidence>
<proteinExistence type="inferred from homology"/>
<comment type="similarity">
    <text evidence="3">Belongs to the CheD family.</text>
</comment>
<dbReference type="GO" id="GO:0006935">
    <property type="term" value="P:chemotaxis"/>
    <property type="evidence" value="ECO:0007669"/>
    <property type="project" value="UniProtKB-UniRule"/>
</dbReference>
<dbReference type="Pfam" id="PF03975">
    <property type="entry name" value="CheD"/>
    <property type="match status" value="1"/>
</dbReference>
<comment type="catalytic activity">
    <reaction evidence="3">
        <text>L-glutaminyl-[protein] + H2O = L-glutamyl-[protein] + NH4(+)</text>
        <dbReference type="Rhea" id="RHEA:16441"/>
        <dbReference type="Rhea" id="RHEA-COMP:10207"/>
        <dbReference type="Rhea" id="RHEA-COMP:10208"/>
        <dbReference type="ChEBI" id="CHEBI:15377"/>
        <dbReference type="ChEBI" id="CHEBI:28938"/>
        <dbReference type="ChEBI" id="CHEBI:29973"/>
        <dbReference type="ChEBI" id="CHEBI:30011"/>
        <dbReference type="EC" id="3.5.1.44"/>
    </reaction>
</comment>
<dbReference type="InterPro" id="IPR011324">
    <property type="entry name" value="Cytotoxic_necrot_fac-like_cat"/>
</dbReference>
<dbReference type="Proteomes" id="UP000473681">
    <property type="component" value="Unassembled WGS sequence"/>
</dbReference>
<accession>A0A0L9Y9E6</accession>
<evidence type="ECO:0000313" key="6">
    <source>
        <dbReference type="Proteomes" id="UP000473681"/>
    </source>
</evidence>
<dbReference type="CDD" id="cd16352">
    <property type="entry name" value="CheD"/>
    <property type="match status" value="1"/>
</dbReference>
<keyword evidence="1 3" id="KW-0145">Chemotaxis</keyword>
<comment type="caution">
    <text evidence="4">The sequence shown here is derived from an EMBL/GenBank/DDBJ whole genome shotgun (WGS) entry which is preliminary data.</text>
</comment>
<dbReference type="PANTHER" id="PTHR35147">
    <property type="entry name" value="CHEMORECEPTOR GLUTAMINE DEAMIDASE CHED-RELATED"/>
    <property type="match status" value="1"/>
</dbReference>
<reference evidence="6 7" key="1">
    <citation type="submission" date="2019-04" db="EMBL/GenBank/DDBJ databases">
        <title>Genome sequencing of Clostridium botulinum Groups I-IV and Clostridium butyricum.</title>
        <authorList>
            <person name="Brunt J."/>
            <person name="Van Vliet A.H.M."/>
            <person name="Stringer S.C."/>
            <person name="Carter A.T."/>
            <person name="Peck M.W."/>
        </authorList>
    </citation>
    <scope>NUCLEOTIDE SEQUENCE [LARGE SCALE GENOMIC DNA]</scope>
    <source>
        <strain evidence="4 7">1605</strain>
        <strain evidence="5 6">CB-K-33E</strain>
    </source>
</reference>
<evidence type="ECO:0000313" key="4">
    <source>
        <dbReference type="EMBL" id="NFF87991.1"/>
    </source>
</evidence>
<dbReference type="NCBIfam" id="NF010015">
    <property type="entry name" value="PRK13490.1"/>
    <property type="match status" value="1"/>
</dbReference>
<dbReference type="HAMAP" id="MF_01440">
    <property type="entry name" value="CheD"/>
    <property type="match status" value="1"/>
</dbReference>
<evidence type="ECO:0000256" key="2">
    <source>
        <dbReference type="ARBA" id="ARBA00022801"/>
    </source>
</evidence>
<sequence length="162" mass="17302">MENTEVKVGIADLNLVSSPGKIMTIGLGSCIGIALYDRRSKLAGLSHIMLPDSTQFKNVTNPMKFADLAIPLLIKKMEAKGCLKRNLIAKIAGGASMFSFSDKSMVGDIGKRNIQAVKKSLSEEKIQIIAEDVGGNKGRTMILDALDGKVTLKIVGIGIVEL</sequence>
<dbReference type="OrthoDB" id="9807202at2"/>
<dbReference type="RefSeq" id="WP_053342277.1">
    <property type="nucleotide sequence ID" value="NZ_CP070936.1"/>
</dbReference>
<dbReference type="InterPro" id="IPR005659">
    <property type="entry name" value="Chemorcpt_Glu_NH3ase_CheD"/>
</dbReference>